<keyword evidence="5" id="KW-0460">Magnesium</keyword>
<evidence type="ECO:0000256" key="1">
    <source>
        <dbReference type="ARBA" id="ARBA00005142"/>
    </source>
</evidence>
<evidence type="ECO:0000313" key="7">
    <source>
        <dbReference type="EMBL" id="EGR30580.1"/>
    </source>
</evidence>
<dbReference type="PANTHER" id="PTHR11241:SF0">
    <property type="entry name" value="DEOXYURIDINE 5'-TRIPHOSPHATE NUCLEOTIDOHYDROLASE"/>
    <property type="match status" value="1"/>
</dbReference>
<dbReference type="Gene3D" id="2.70.40.10">
    <property type="match status" value="1"/>
</dbReference>
<evidence type="ECO:0000313" key="8">
    <source>
        <dbReference type="Proteomes" id="UP000008983"/>
    </source>
</evidence>
<reference evidence="7 8" key="1">
    <citation type="submission" date="2011-07" db="EMBL/GenBank/DDBJ databases">
        <authorList>
            <person name="Coyne R."/>
            <person name="Brami D."/>
            <person name="Johnson J."/>
            <person name="Hostetler J."/>
            <person name="Hannick L."/>
            <person name="Clark T."/>
            <person name="Cassidy-Hanley D."/>
            <person name="Inman J."/>
        </authorList>
    </citation>
    <scope>NUCLEOTIDE SEQUENCE [LARGE SCALE GENOMIC DNA]</scope>
    <source>
        <strain evidence="7 8">G5</strain>
    </source>
</reference>
<evidence type="ECO:0000256" key="5">
    <source>
        <dbReference type="RuleBase" id="RU367024"/>
    </source>
</evidence>
<dbReference type="InParanoid" id="G0QW28"/>
<dbReference type="GO" id="GO:0004170">
    <property type="term" value="F:dUTP diphosphatase activity"/>
    <property type="evidence" value="ECO:0007669"/>
    <property type="project" value="UniProtKB-UniRule"/>
</dbReference>
<evidence type="ECO:0000256" key="2">
    <source>
        <dbReference type="ARBA" id="ARBA00006581"/>
    </source>
</evidence>
<dbReference type="GO" id="GO:0000287">
    <property type="term" value="F:magnesium ion binding"/>
    <property type="evidence" value="ECO:0007669"/>
    <property type="project" value="UniProtKB-UniRule"/>
</dbReference>
<dbReference type="NCBIfam" id="NF001862">
    <property type="entry name" value="PRK00601.1"/>
    <property type="match status" value="1"/>
</dbReference>
<dbReference type="Pfam" id="PF00692">
    <property type="entry name" value="dUTPase"/>
    <property type="match status" value="1"/>
</dbReference>
<organism evidence="7 8">
    <name type="scientific">Ichthyophthirius multifiliis</name>
    <name type="common">White spot disease agent</name>
    <name type="synonym">Ich</name>
    <dbReference type="NCBI Taxonomy" id="5932"/>
    <lineage>
        <taxon>Eukaryota</taxon>
        <taxon>Sar</taxon>
        <taxon>Alveolata</taxon>
        <taxon>Ciliophora</taxon>
        <taxon>Intramacronucleata</taxon>
        <taxon>Oligohymenophorea</taxon>
        <taxon>Hymenostomatida</taxon>
        <taxon>Ophryoglenina</taxon>
        <taxon>Ichthyophthirius</taxon>
    </lineage>
</organism>
<keyword evidence="3 5" id="KW-0378">Hydrolase</keyword>
<dbReference type="SUPFAM" id="SSF51283">
    <property type="entry name" value="dUTPase-like"/>
    <property type="match status" value="1"/>
</dbReference>
<dbReference type="InterPro" id="IPR029054">
    <property type="entry name" value="dUTPase-like"/>
</dbReference>
<evidence type="ECO:0000256" key="3">
    <source>
        <dbReference type="ARBA" id="ARBA00022801"/>
    </source>
</evidence>
<comment type="catalytic activity">
    <reaction evidence="5">
        <text>dUTP + H2O = dUMP + diphosphate + H(+)</text>
        <dbReference type="Rhea" id="RHEA:10248"/>
        <dbReference type="ChEBI" id="CHEBI:15377"/>
        <dbReference type="ChEBI" id="CHEBI:15378"/>
        <dbReference type="ChEBI" id="CHEBI:33019"/>
        <dbReference type="ChEBI" id="CHEBI:61555"/>
        <dbReference type="ChEBI" id="CHEBI:246422"/>
        <dbReference type="EC" id="3.6.1.23"/>
    </reaction>
</comment>
<dbReference type="InterPro" id="IPR033704">
    <property type="entry name" value="dUTPase_trimeric"/>
</dbReference>
<evidence type="ECO:0000259" key="6">
    <source>
        <dbReference type="Pfam" id="PF00692"/>
    </source>
</evidence>
<dbReference type="InterPro" id="IPR008181">
    <property type="entry name" value="dUTPase"/>
</dbReference>
<dbReference type="AlphaFoldDB" id="G0QW28"/>
<dbReference type="OrthoDB" id="419889at2759"/>
<sequence length="182" mass="20019">MSKNFAILQIKKLHKQAIIPQKGTSGAAGYDLCACQETTIPAKGKQLVKTGLSIAVPTGNYARIAPRSGLAWKNFIDVGAGVIDEDYRGEVNVLLFNHSNDDFKIAQMIIEKITPTIIQEVEELDETLRGEGGFGSTGVSLNKQMDDLDHCTVNKGKIKSFENTDINEIVFIIQNFQLINSY</sequence>
<comment type="similarity">
    <text evidence="2 5">Belongs to the dUTPase family.</text>
</comment>
<dbReference type="GO" id="GO:0046081">
    <property type="term" value="P:dUTP catabolic process"/>
    <property type="evidence" value="ECO:0007669"/>
    <property type="project" value="UniProtKB-UniRule"/>
</dbReference>
<name>G0QW28_ICHMU</name>
<proteinExistence type="inferred from homology"/>
<comment type="function">
    <text evidence="5">Involved in nucleotide metabolism via production of dUMP, the immediate precursor of thymidine nucleotides, and decreases the intracellular concentration of dUTP so that uracil cannot be incorporated into DNA.</text>
</comment>
<protein>
    <recommendedName>
        <fullName evidence="5">Deoxyuridine 5'-triphosphate nucleotidohydrolase</fullName>
        <shortName evidence="5">dUTPase</shortName>
        <ecNumber evidence="5">3.6.1.23</ecNumber>
    </recommendedName>
    <alternativeName>
        <fullName evidence="5">dUTP pyrophosphatase</fullName>
    </alternativeName>
</protein>
<dbReference type="EMBL" id="GL983977">
    <property type="protein sequence ID" value="EGR30580.1"/>
    <property type="molecule type" value="Genomic_DNA"/>
</dbReference>
<dbReference type="STRING" id="857967.G0QW28"/>
<dbReference type="NCBIfam" id="TIGR00576">
    <property type="entry name" value="dut"/>
    <property type="match status" value="1"/>
</dbReference>
<keyword evidence="5" id="KW-0479">Metal-binding</keyword>
<dbReference type="eggNOG" id="KOG3370">
    <property type="taxonomic scope" value="Eukaryota"/>
</dbReference>
<evidence type="ECO:0000256" key="4">
    <source>
        <dbReference type="ARBA" id="ARBA00023080"/>
    </source>
</evidence>
<dbReference type="GeneID" id="14906697"/>
<keyword evidence="8" id="KW-1185">Reference proteome</keyword>
<dbReference type="InterPro" id="IPR036157">
    <property type="entry name" value="dUTPase-like_sf"/>
</dbReference>
<dbReference type="EC" id="3.6.1.23" evidence="5"/>
<comment type="pathway">
    <text evidence="1 5">Pyrimidine metabolism; dUMP biosynthesis; dUMP from dCTP (dUTP route): step 2/2.</text>
</comment>
<dbReference type="OMA" id="RSGMGHK"/>
<comment type="cofactor">
    <cofactor evidence="5">
        <name>Mg(2+)</name>
        <dbReference type="ChEBI" id="CHEBI:18420"/>
    </cofactor>
</comment>
<dbReference type="GO" id="GO:0006226">
    <property type="term" value="P:dUMP biosynthetic process"/>
    <property type="evidence" value="ECO:0007669"/>
    <property type="project" value="UniProtKB-UniRule"/>
</dbReference>
<dbReference type="PANTHER" id="PTHR11241">
    <property type="entry name" value="DEOXYURIDINE 5'-TRIPHOSPHATE NUCLEOTIDOHYDROLASE"/>
    <property type="match status" value="1"/>
</dbReference>
<dbReference type="UniPathway" id="UPA00610">
    <property type="reaction ID" value="UER00666"/>
</dbReference>
<dbReference type="RefSeq" id="XP_004032167.1">
    <property type="nucleotide sequence ID" value="XM_004032119.1"/>
</dbReference>
<accession>G0QW28</accession>
<gene>
    <name evidence="7" type="ORF">IMG5_128830</name>
</gene>
<dbReference type="Proteomes" id="UP000008983">
    <property type="component" value="Unassembled WGS sequence"/>
</dbReference>
<keyword evidence="4 5" id="KW-0546">Nucleotide metabolism</keyword>
<feature type="domain" description="dUTPase-like" evidence="6">
    <location>
        <begin position="16"/>
        <end position="138"/>
    </location>
</feature>
<dbReference type="CDD" id="cd07557">
    <property type="entry name" value="trimeric_dUTPase"/>
    <property type="match status" value="1"/>
</dbReference>